<evidence type="ECO:0000313" key="12">
    <source>
        <dbReference type="Proteomes" id="UP000308705"/>
    </source>
</evidence>
<dbReference type="Proteomes" id="UP000308705">
    <property type="component" value="Unassembled WGS sequence"/>
</dbReference>
<evidence type="ECO:0000256" key="5">
    <source>
        <dbReference type="ARBA" id="ARBA00022679"/>
    </source>
</evidence>
<comment type="caution">
    <text evidence="11">The sequence shown here is derived from an EMBL/GenBank/DDBJ whole genome shotgun (WGS) entry which is preliminary data.</text>
</comment>
<evidence type="ECO:0000256" key="7">
    <source>
        <dbReference type="ARBA" id="ARBA00022827"/>
    </source>
</evidence>
<organism evidence="11 12">
    <name type="scientific">Herbidospora galbida</name>
    <dbReference type="NCBI Taxonomy" id="2575442"/>
    <lineage>
        <taxon>Bacteria</taxon>
        <taxon>Bacillati</taxon>
        <taxon>Actinomycetota</taxon>
        <taxon>Actinomycetes</taxon>
        <taxon>Streptosporangiales</taxon>
        <taxon>Streptosporangiaceae</taxon>
        <taxon>Herbidospora</taxon>
    </lineage>
</organism>
<evidence type="ECO:0000256" key="4">
    <source>
        <dbReference type="ARBA" id="ARBA00022630"/>
    </source>
</evidence>
<evidence type="ECO:0000313" key="11">
    <source>
        <dbReference type="EMBL" id="TKK88884.1"/>
    </source>
</evidence>
<evidence type="ECO:0000256" key="8">
    <source>
        <dbReference type="ARBA" id="ARBA00022842"/>
    </source>
</evidence>
<sequence>MTTSTDTTTRRIDRFPGAHRAEDLMGSHVGIDIRTALPQRELRPLLDDAFTWLRWVEETFSTRRPDSQLNRLARKEITPEEAAPELTEVLQRIAELDRITDGFFGGSTGETAGAGYVRDWALERVSRALAAAGAVDHCVSADGDVRVRGSARPGVPWRVGLKDPREGAVSRVVFAHDLAVATAERPKGAGTQGDLASVTVVGPDLATAGAYATALHAMGSVRARRFAREIALPKDTQATPYDVMLTGLDGRVTSTPGFLVYGPDVKAS</sequence>
<comment type="cofactor">
    <cofactor evidence="1">
        <name>Mg(2+)</name>
        <dbReference type="ChEBI" id="CHEBI:18420"/>
    </cofactor>
</comment>
<keyword evidence="7" id="KW-0274">FAD</keyword>
<dbReference type="InterPro" id="IPR024932">
    <property type="entry name" value="ApbE"/>
</dbReference>
<accession>A0A4U3MK62</accession>
<dbReference type="Gene3D" id="3.10.520.10">
    <property type="entry name" value="ApbE-like domains"/>
    <property type="match status" value="2"/>
</dbReference>
<proteinExistence type="predicted"/>
<keyword evidence="12" id="KW-1185">Reference proteome</keyword>
<evidence type="ECO:0000256" key="2">
    <source>
        <dbReference type="ARBA" id="ARBA00011955"/>
    </source>
</evidence>
<dbReference type="PANTHER" id="PTHR30040">
    <property type="entry name" value="THIAMINE BIOSYNTHESIS LIPOPROTEIN APBE"/>
    <property type="match status" value="1"/>
</dbReference>
<evidence type="ECO:0000256" key="1">
    <source>
        <dbReference type="ARBA" id="ARBA00001946"/>
    </source>
</evidence>
<evidence type="ECO:0000256" key="6">
    <source>
        <dbReference type="ARBA" id="ARBA00022723"/>
    </source>
</evidence>
<keyword evidence="8" id="KW-0460">Magnesium</keyword>
<dbReference type="AlphaFoldDB" id="A0A4U3MK62"/>
<dbReference type="GO" id="GO:0016740">
    <property type="term" value="F:transferase activity"/>
    <property type="evidence" value="ECO:0007669"/>
    <property type="project" value="UniProtKB-KW"/>
</dbReference>
<name>A0A4U3MK62_9ACTN</name>
<evidence type="ECO:0000256" key="9">
    <source>
        <dbReference type="ARBA" id="ARBA00031306"/>
    </source>
</evidence>
<comment type="catalytic activity">
    <reaction evidence="10">
        <text>L-threonyl-[protein] + FAD = FMN-L-threonyl-[protein] + AMP + H(+)</text>
        <dbReference type="Rhea" id="RHEA:36847"/>
        <dbReference type="Rhea" id="RHEA-COMP:11060"/>
        <dbReference type="Rhea" id="RHEA-COMP:11061"/>
        <dbReference type="ChEBI" id="CHEBI:15378"/>
        <dbReference type="ChEBI" id="CHEBI:30013"/>
        <dbReference type="ChEBI" id="CHEBI:57692"/>
        <dbReference type="ChEBI" id="CHEBI:74257"/>
        <dbReference type="ChEBI" id="CHEBI:456215"/>
        <dbReference type="EC" id="2.7.1.180"/>
    </reaction>
</comment>
<dbReference type="GO" id="GO:0046872">
    <property type="term" value="F:metal ion binding"/>
    <property type="evidence" value="ECO:0007669"/>
    <property type="project" value="UniProtKB-KW"/>
</dbReference>
<dbReference type="InterPro" id="IPR003374">
    <property type="entry name" value="ApbE-like_sf"/>
</dbReference>
<dbReference type="Pfam" id="PF02424">
    <property type="entry name" value="ApbE"/>
    <property type="match status" value="2"/>
</dbReference>
<dbReference type="EC" id="2.7.1.180" evidence="2"/>
<dbReference type="RefSeq" id="WP_137247222.1">
    <property type="nucleotide sequence ID" value="NZ_SZQA01000009.1"/>
</dbReference>
<keyword evidence="5 11" id="KW-0808">Transferase</keyword>
<keyword evidence="6" id="KW-0479">Metal-binding</keyword>
<dbReference type="SUPFAM" id="SSF143631">
    <property type="entry name" value="ApbE-like"/>
    <property type="match status" value="1"/>
</dbReference>
<dbReference type="OrthoDB" id="9778595at2"/>
<gene>
    <name evidence="11" type="ORF">FDA94_12475</name>
</gene>
<evidence type="ECO:0000256" key="10">
    <source>
        <dbReference type="ARBA" id="ARBA00048540"/>
    </source>
</evidence>
<protein>
    <recommendedName>
        <fullName evidence="3">FAD:protein FMN transferase</fullName>
        <ecNumber evidence="2">2.7.1.180</ecNumber>
    </recommendedName>
    <alternativeName>
        <fullName evidence="9">Flavin transferase</fullName>
    </alternativeName>
</protein>
<keyword evidence="4" id="KW-0285">Flavoprotein</keyword>
<evidence type="ECO:0000256" key="3">
    <source>
        <dbReference type="ARBA" id="ARBA00016337"/>
    </source>
</evidence>
<dbReference type="EMBL" id="SZQA01000009">
    <property type="protein sequence ID" value="TKK88884.1"/>
    <property type="molecule type" value="Genomic_DNA"/>
</dbReference>
<reference evidence="11 12" key="1">
    <citation type="submission" date="2019-04" db="EMBL/GenBank/DDBJ databases">
        <title>Herbidospora sp. NEAU-GS14.nov., a novel actinomycete isolated from soil.</title>
        <authorList>
            <person name="Han L."/>
        </authorList>
    </citation>
    <scope>NUCLEOTIDE SEQUENCE [LARGE SCALE GENOMIC DNA]</scope>
    <source>
        <strain evidence="11 12">NEAU-GS14</strain>
    </source>
</reference>
<dbReference type="PANTHER" id="PTHR30040:SF2">
    <property type="entry name" value="FAD:PROTEIN FMN TRANSFERASE"/>
    <property type="match status" value="1"/>
</dbReference>